<gene>
    <name evidence="2" type="ORF">RC54_22870</name>
</gene>
<accession>A0AAD0UDI3</accession>
<dbReference type="Proteomes" id="UP000269199">
    <property type="component" value="Chromosome"/>
</dbReference>
<dbReference type="InterPro" id="IPR046058">
    <property type="entry name" value="WbuC_cupin"/>
</dbReference>
<dbReference type="Pfam" id="PF19480">
    <property type="entry name" value="DUF6016"/>
    <property type="match status" value="1"/>
</dbReference>
<feature type="domain" description="Cupin fold metalloprotein WbuC cupin" evidence="1">
    <location>
        <begin position="30"/>
        <end position="106"/>
    </location>
</feature>
<reference evidence="2 3" key="1">
    <citation type="submission" date="2017-11" db="EMBL/GenBank/DDBJ databases">
        <title>Complete genome sequence of Herbaspirillum rubrisubalbicans DSM 11543.</title>
        <authorList>
            <person name="Chen M."/>
            <person name="An Q."/>
        </authorList>
    </citation>
    <scope>NUCLEOTIDE SEQUENCE [LARGE SCALE GENOMIC DNA]</scope>
    <source>
        <strain evidence="2 3">DSM 11543</strain>
    </source>
</reference>
<protein>
    <submittedName>
        <fullName evidence="2">Cupin fold metalloprotein, WbuC family</fullName>
    </submittedName>
</protein>
<sequence>MNPDLRQYRFQNPEVIYSDMEVVTASRADILHLEQLSASNARQRVRLCAHDSLEDSLHEMLIVIQGPSAYVRPHKHPGKSESMHVISGRVDLVMMDDAGAVTQIIEMGDYASGLPFYERVDRPIFHTLIIRSDVLVFHEVTNGPFLPNATVFPDWAPDGSDAALAERYVGELEQRIKSATEKQ</sequence>
<dbReference type="NCBIfam" id="TIGR04366">
    <property type="entry name" value="cupin_WbuC"/>
    <property type="match status" value="1"/>
</dbReference>
<name>A0AAD0UDI3_9BURK</name>
<dbReference type="InterPro" id="IPR011051">
    <property type="entry name" value="RmlC_Cupin_sf"/>
</dbReference>
<dbReference type="AlphaFoldDB" id="A0AAD0UDI3"/>
<dbReference type="RefSeq" id="WP_044530486.1">
    <property type="nucleotide sequence ID" value="NZ_CP024996.1"/>
</dbReference>
<proteinExistence type="predicted"/>
<organism evidence="2 3">
    <name type="scientific">Herbaspirillum rubrisubalbicans</name>
    <dbReference type="NCBI Taxonomy" id="80842"/>
    <lineage>
        <taxon>Bacteria</taxon>
        <taxon>Pseudomonadati</taxon>
        <taxon>Pseudomonadota</taxon>
        <taxon>Betaproteobacteria</taxon>
        <taxon>Burkholderiales</taxon>
        <taxon>Oxalobacteraceae</taxon>
        <taxon>Herbaspirillum</taxon>
    </lineage>
</organism>
<dbReference type="InterPro" id="IPR027565">
    <property type="entry name" value="Cupin_WbuC"/>
</dbReference>
<evidence type="ECO:0000259" key="1">
    <source>
        <dbReference type="Pfam" id="PF19480"/>
    </source>
</evidence>
<evidence type="ECO:0000313" key="3">
    <source>
        <dbReference type="Proteomes" id="UP000269199"/>
    </source>
</evidence>
<dbReference type="SUPFAM" id="SSF51182">
    <property type="entry name" value="RmlC-like cupins"/>
    <property type="match status" value="1"/>
</dbReference>
<evidence type="ECO:0000313" key="2">
    <source>
        <dbReference type="EMBL" id="AYR26487.1"/>
    </source>
</evidence>
<dbReference type="EMBL" id="CP024996">
    <property type="protein sequence ID" value="AYR26487.1"/>
    <property type="molecule type" value="Genomic_DNA"/>
</dbReference>